<dbReference type="InterPro" id="IPR010979">
    <property type="entry name" value="Ribosomal_uS13-like_H2TH"/>
</dbReference>
<dbReference type="CDD" id="cd08971">
    <property type="entry name" value="AcNei2_N"/>
    <property type="match status" value="1"/>
</dbReference>
<keyword evidence="5 13" id="KW-0863">Zinc-finger</keyword>
<dbReference type="InterPro" id="IPR035937">
    <property type="entry name" value="FPG_N"/>
</dbReference>
<dbReference type="SMART" id="SM00898">
    <property type="entry name" value="Fapy_DNA_glyco"/>
    <property type="match status" value="1"/>
</dbReference>
<evidence type="ECO:0000259" key="15">
    <source>
        <dbReference type="PROSITE" id="PS51068"/>
    </source>
</evidence>
<evidence type="ECO:0000256" key="13">
    <source>
        <dbReference type="PROSITE-ProRule" id="PRU00391"/>
    </source>
</evidence>
<dbReference type="GO" id="GO:0006284">
    <property type="term" value="P:base-excision repair"/>
    <property type="evidence" value="ECO:0007669"/>
    <property type="project" value="InterPro"/>
</dbReference>
<comment type="similarity">
    <text evidence="1">Belongs to the FPG family.</text>
</comment>
<organism evidence="16 17">
    <name type="scientific">Lolliginicoccus lacisalsi</name>
    <dbReference type="NCBI Taxonomy" id="2742202"/>
    <lineage>
        <taxon>Bacteria</taxon>
        <taxon>Bacillati</taxon>
        <taxon>Actinomycetota</taxon>
        <taxon>Actinomycetes</taxon>
        <taxon>Mycobacteriales</taxon>
        <taxon>Hoyosellaceae</taxon>
        <taxon>Lolliginicoccus</taxon>
    </lineage>
</organism>
<keyword evidence="11" id="KW-0511">Multifunctional enzyme</keyword>
<gene>
    <name evidence="16" type="ORF">HT102_06525</name>
</gene>
<keyword evidence="4" id="KW-0227">DNA damage</keyword>
<dbReference type="Pfam" id="PF06831">
    <property type="entry name" value="H2TH"/>
    <property type="match status" value="1"/>
</dbReference>
<feature type="domain" description="FPG-type" evidence="14">
    <location>
        <begin position="220"/>
        <end position="267"/>
    </location>
</feature>
<proteinExistence type="inferred from homology"/>
<dbReference type="SUPFAM" id="SSF57716">
    <property type="entry name" value="Glucocorticoid receptor-like (DNA-binding domain)"/>
    <property type="match status" value="1"/>
</dbReference>
<reference evidence="16" key="1">
    <citation type="submission" date="2020-09" db="EMBL/GenBank/DDBJ databases">
        <title>Hoyosella lacisalsi sp. nov., a halotolerant actinobacterium isolated from soil of Lake Gudzhirganskoe.</title>
        <authorList>
            <person name="Yang Q."/>
            <person name="Guo P.Y."/>
            <person name="Liu S.W."/>
            <person name="Li F.N."/>
            <person name="Sun C.H."/>
        </authorList>
    </citation>
    <scope>NUCLEOTIDE SEQUENCE</scope>
    <source>
        <strain evidence="16">G463</strain>
    </source>
</reference>
<evidence type="ECO:0000313" key="17">
    <source>
        <dbReference type="Proteomes" id="UP000642993"/>
    </source>
</evidence>
<dbReference type="EMBL" id="JACYWE010000003">
    <property type="protein sequence ID" value="MBD8506134.1"/>
    <property type="molecule type" value="Genomic_DNA"/>
</dbReference>
<evidence type="ECO:0000256" key="2">
    <source>
        <dbReference type="ARBA" id="ARBA00012720"/>
    </source>
</evidence>
<keyword evidence="3" id="KW-0479">Metal-binding</keyword>
<evidence type="ECO:0000256" key="6">
    <source>
        <dbReference type="ARBA" id="ARBA00022801"/>
    </source>
</evidence>
<dbReference type="PANTHER" id="PTHR42697">
    <property type="entry name" value="ENDONUCLEASE 8"/>
    <property type="match status" value="1"/>
</dbReference>
<sequence length="267" mass="30044">MPEGDTVYRAATLLRDTLEGHTLVRSQFRVPQYANLDLSGLTVDRIWPHGKHLFMAVGPHAVHTHLKMEGEWRIYPSGQRWTKPGWQARLVLATTTHEAVGFQLGHVRVTALADAAAATAHLGPDLLRPDWDPREAVRRISAQPDRPIGVALLDQQNLAGIGNIYRSELCFLRGIDPATPVGEATDLPALVDLARRLLHANKDRANRCTTGNLRPGQQLWVYGRDRKPCRRCRTPIEQRILGPTGYLPPRRPTVDERLVFRCPHCQR</sequence>
<evidence type="ECO:0000259" key="14">
    <source>
        <dbReference type="PROSITE" id="PS51066"/>
    </source>
</evidence>
<dbReference type="AlphaFoldDB" id="A0A927PLU1"/>
<evidence type="ECO:0000256" key="9">
    <source>
        <dbReference type="ARBA" id="ARBA00023204"/>
    </source>
</evidence>
<dbReference type="SMART" id="SM01232">
    <property type="entry name" value="H2TH"/>
    <property type="match status" value="1"/>
</dbReference>
<dbReference type="Proteomes" id="UP000642993">
    <property type="component" value="Unassembled WGS sequence"/>
</dbReference>
<accession>A0A927PLU1</accession>
<dbReference type="InterPro" id="IPR012319">
    <property type="entry name" value="FPG_cat"/>
</dbReference>
<keyword evidence="9" id="KW-0234">DNA repair</keyword>
<dbReference type="GO" id="GO:0000703">
    <property type="term" value="F:oxidized pyrimidine nucleobase lesion DNA N-glycosylase activity"/>
    <property type="evidence" value="ECO:0007669"/>
    <property type="project" value="TreeGrafter"/>
</dbReference>
<evidence type="ECO:0000256" key="4">
    <source>
        <dbReference type="ARBA" id="ARBA00022763"/>
    </source>
</evidence>
<keyword evidence="10" id="KW-0456">Lyase</keyword>
<dbReference type="PANTHER" id="PTHR42697:SF1">
    <property type="entry name" value="ENDONUCLEASE 8"/>
    <property type="match status" value="1"/>
</dbReference>
<dbReference type="InterPro" id="IPR000214">
    <property type="entry name" value="Znf_DNA_glyclase/AP_lyase"/>
</dbReference>
<keyword evidence="12" id="KW-0326">Glycosidase</keyword>
<dbReference type="SUPFAM" id="SSF81624">
    <property type="entry name" value="N-terminal domain of MutM-like DNA repair proteins"/>
    <property type="match status" value="1"/>
</dbReference>
<evidence type="ECO:0000256" key="11">
    <source>
        <dbReference type="ARBA" id="ARBA00023268"/>
    </source>
</evidence>
<keyword evidence="8" id="KW-0238">DNA-binding</keyword>
<dbReference type="SUPFAM" id="SSF46946">
    <property type="entry name" value="S13-like H2TH domain"/>
    <property type="match status" value="1"/>
</dbReference>
<keyword evidence="6" id="KW-0378">Hydrolase</keyword>
<evidence type="ECO:0000256" key="10">
    <source>
        <dbReference type="ARBA" id="ARBA00023239"/>
    </source>
</evidence>
<dbReference type="GO" id="GO:0003684">
    <property type="term" value="F:damaged DNA binding"/>
    <property type="evidence" value="ECO:0007669"/>
    <property type="project" value="InterPro"/>
</dbReference>
<dbReference type="InterPro" id="IPR044090">
    <property type="entry name" value="Nei2_N"/>
</dbReference>
<comment type="caution">
    <text evidence="16">The sequence shown here is derived from an EMBL/GenBank/DDBJ whole genome shotgun (WGS) entry which is preliminary data.</text>
</comment>
<keyword evidence="17" id="KW-1185">Reference proteome</keyword>
<evidence type="ECO:0000313" key="16">
    <source>
        <dbReference type="EMBL" id="MBD8506134.1"/>
    </source>
</evidence>
<name>A0A927PLU1_9ACTN</name>
<dbReference type="Gene3D" id="3.20.190.10">
    <property type="entry name" value="MutM-like, N-terminal"/>
    <property type="match status" value="1"/>
</dbReference>
<evidence type="ECO:0000256" key="8">
    <source>
        <dbReference type="ARBA" id="ARBA00023125"/>
    </source>
</evidence>
<dbReference type="RefSeq" id="WP_192038601.1">
    <property type="nucleotide sequence ID" value="NZ_JACYWE010000003.1"/>
</dbReference>
<dbReference type="InterPro" id="IPR015886">
    <property type="entry name" value="H2TH_FPG"/>
</dbReference>
<dbReference type="Pfam" id="PF01149">
    <property type="entry name" value="Fapy_DNA_glyco"/>
    <property type="match status" value="1"/>
</dbReference>
<evidence type="ECO:0000256" key="1">
    <source>
        <dbReference type="ARBA" id="ARBA00009409"/>
    </source>
</evidence>
<dbReference type="GO" id="GO:0008270">
    <property type="term" value="F:zinc ion binding"/>
    <property type="evidence" value="ECO:0007669"/>
    <property type="project" value="UniProtKB-KW"/>
</dbReference>
<evidence type="ECO:0000256" key="7">
    <source>
        <dbReference type="ARBA" id="ARBA00022833"/>
    </source>
</evidence>
<feature type="domain" description="Formamidopyrimidine-DNA glycosylase catalytic" evidence="15">
    <location>
        <begin position="2"/>
        <end position="97"/>
    </location>
</feature>
<dbReference type="PROSITE" id="PS51068">
    <property type="entry name" value="FPG_CAT"/>
    <property type="match status" value="1"/>
</dbReference>
<dbReference type="GO" id="GO:0140078">
    <property type="term" value="F:class I DNA-(apurinic or apyrimidinic site) endonuclease activity"/>
    <property type="evidence" value="ECO:0007669"/>
    <property type="project" value="UniProtKB-EC"/>
</dbReference>
<evidence type="ECO:0000256" key="5">
    <source>
        <dbReference type="ARBA" id="ARBA00022771"/>
    </source>
</evidence>
<dbReference type="EC" id="4.2.99.18" evidence="2"/>
<evidence type="ECO:0000256" key="12">
    <source>
        <dbReference type="ARBA" id="ARBA00023295"/>
    </source>
</evidence>
<dbReference type="PROSITE" id="PS51066">
    <property type="entry name" value="ZF_FPG_2"/>
    <property type="match status" value="1"/>
</dbReference>
<keyword evidence="7" id="KW-0862">Zinc</keyword>
<protein>
    <recommendedName>
        <fullName evidence="2">DNA-(apurinic or apyrimidinic site) lyase</fullName>
        <ecNumber evidence="2">4.2.99.18</ecNumber>
    </recommendedName>
</protein>
<evidence type="ECO:0000256" key="3">
    <source>
        <dbReference type="ARBA" id="ARBA00022723"/>
    </source>
</evidence>
<dbReference type="Gene3D" id="1.10.8.50">
    <property type="match status" value="1"/>
</dbReference>